<dbReference type="STRING" id="861299.J421_1120"/>
<protein>
    <submittedName>
        <fullName evidence="1">Uncharacterized protein</fullName>
    </submittedName>
</protein>
<dbReference type="HOGENOM" id="CLU_612177_0_0_0"/>
<keyword evidence="2" id="KW-1185">Reference proteome</keyword>
<dbReference type="Pfam" id="PF01186">
    <property type="entry name" value="Lysyl_oxidase"/>
    <property type="match status" value="1"/>
</dbReference>
<dbReference type="InterPro" id="IPR001695">
    <property type="entry name" value="Lysyl_oxidase"/>
</dbReference>
<accession>W0RDZ7</accession>
<gene>
    <name evidence="1" type="ORF">J421_1120</name>
</gene>
<dbReference type="RefSeq" id="WP_104022296.1">
    <property type="nucleotide sequence ID" value="NZ_CP007128.1"/>
</dbReference>
<dbReference type="Proteomes" id="UP000019151">
    <property type="component" value="Chromosome"/>
</dbReference>
<evidence type="ECO:0000313" key="2">
    <source>
        <dbReference type="Proteomes" id="UP000019151"/>
    </source>
</evidence>
<evidence type="ECO:0000313" key="1">
    <source>
        <dbReference type="EMBL" id="AHG88657.1"/>
    </source>
</evidence>
<reference evidence="1 2" key="1">
    <citation type="journal article" date="2014" name="Genome Announc.">
        <title>Genome Sequence and Methylome of Soil Bacterium Gemmatirosa kalamazoonensis KBS708T, a Member of the Rarely Cultivated Gemmatimonadetes Phylum.</title>
        <authorList>
            <person name="Debruyn J.M."/>
            <person name="Radosevich M."/>
            <person name="Wommack K.E."/>
            <person name="Polson S.W."/>
            <person name="Hauser L.J."/>
            <person name="Fawaz M.N."/>
            <person name="Korlach J."/>
            <person name="Tsai Y.C."/>
        </authorList>
    </citation>
    <scope>NUCLEOTIDE SEQUENCE [LARGE SCALE GENOMIC DNA]</scope>
    <source>
        <strain evidence="1 2">KBS708</strain>
    </source>
</reference>
<dbReference type="GO" id="GO:0016641">
    <property type="term" value="F:oxidoreductase activity, acting on the CH-NH2 group of donors, oxygen as acceptor"/>
    <property type="evidence" value="ECO:0007669"/>
    <property type="project" value="InterPro"/>
</dbReference>
<proteinExistence type="predicted"/>
<dbReference type="AlphaFoldDB" id="W0RDZ7"/>
<name>W0RDZ7_9BACT</name>
<dbReference type="OrthoDB" id="914406at2"/>
<dbReference type="PROSITE" id="PS51257">
    <property type="entry name" value="PROKAR_LIPOPROTEIN"/>
    <property type="match status" value="1"/>
</dbReference>
<dbReference type="GO" id="GO:0005507">
    <property type="term" value="F:copper ion binding"/>
    <property type="evidence" value="ECO:0007669"/>
    <property type="project" value="InterPro"/>
</dbReference>
<organism evidence="1 2">
    <name type="scientific">Gemmatirosa kalamazoonensis</name>
    <dbReference type="NCBI Taxonomy" id="861299"/>
    <lineage>
        <taxon>Bacteria</taxon>
        <taxon>Pseudomonadati</taxon>
        <taxon>Gemmatimonadota</taxon>
        <taxon>Gemmatimonadia</taxon>
        <taxon>Gemmatimonadales</taxon>
        <taxon>Gemmatimonadaceae</taxon>
        <taxon>Gemmatirosa</taxon>
    </lineage>
</organism>
<dbReference type="KEGG" id="gba:J421_1120"/>
<sequence>MRPFRLALLAVSLAGCVPDAPSTLAPREPSLAAAPGAATLKNTAQPVPWSGTALRDGVPNGEVPECAAVWCDRFDLAIDLPSGAWSNKPGGVEIAVRWSGFGNNLKLYVYRGSARVAASEGIIATAQSVLLPAPANGAYRVYVAYDFDMAAQFGTPLAPEIPYEALAEVEYAPKPQPTRALLPDLQARAQRNVTFDVPPAIFFEAGVPTTSCFPSEIAEEGARLCMRFDQVLANAGEGPLEFRFLLPADPMSQPTGPIEQRVYHSDGSVTSRAGGTWEFHPTHQHFHYTGFALSRLFATDASGKKIGTTPLRARRHRVGTIGAPASTGRKVSFCIVDIEIDAWGEKGDAPRTYSAPACLEPTPGGYLLQGLSAGWADVYDWFLPDQYLDVYGLADGLYVLETVADPDDTILEANESNNCGAVYVRLTGMTTASPHAALLGPGPACSR</sequence>
<dbReference type="EMBL" id="CP007128">
    <property type="protein sequence ID" value="AHG88657.1"/>
    <property type="molecule type" value="Genomic_DNA"/>
</dbReference>
<dbReference type="InParanoid" id="W0RDZ7"/>